<comment type="caution">
    <text evidence="3">The sequence shown here is derived from an EMBL/GenBank/DDBJ whole genome shotgun (WGS) entry which is preliminary data.</text>
</comment>
<feature type="transmembrane region" description="Helical" evidence="2">
    <location>
        <begin position="47"/>
        <end position="66"/>
    </location>
</feature>
<organism evidence="3 4">
    <name type="scientific">Streptomyces boetiae</name>
    <dbReference type="NCBI Taxonomy" id="3075541"/>
    <lineage>
        <taxon>Bacteria</taxon>
        <taxon>Bacillati</taxon>
        <taxon>Actinomycetota</taxon>
        <taxon>Actinomycetes</taxon>
        <taxon>Kitasatosporales</taxon>
        <taxon>Streptomycetaceae</taxon>
        <taxon>Streptomyces</taxon>
    </lineage>
</organism>
<sequence>MSAADVARLRRVQRVLTRVLVLVAVVALVFTATSVTLFAIRHGVHPGIAWLLDPMVALALGAVLITDGVLAEYGIRPGGWATCLRWFTGLATWVMNCWDALWPEGTPFGVPRQVDPAGLVLHSIPPVLLIVLAEAITHYRRDILAAVRHIETGTEAPAAGRPVICGRFLPLPAVPAKPRPAAERSRKPARPAAKGRGKSAAPARRSDAELLAEARKVTAEWPVEGLTADALMTALRIGPPRARALRDTLRAERLAEAAPEPVVELERQGVAA</sequence>
<feature type="compositionally biased region" description="Basic residues" evidence="1">
    <location>
        <begin position="187"/>
        <end position="197"/>
    </location>
</feature>
<gene>
    <name evidence="3" type="ORF">RM780_09510</name>
</gene>
<name>A0ABU2L7B6_9ACTN</name>
<dbReference type="Proteomes" id="UP001183388">
    <property type="component" value="Unassembled WGS sequence"/>
</dbReference>
<keyword evidence="2" id="KW-1133">Transmembrane helix</keyword>
<dbReference type="RefSeq" id="WP_311630140.1">
    <property type="nucleotide sequence ID" value="NZ_JAVREN010000010.1"/>
</dbReference>
<evidence type="ECO:0008006" key="5">
    <source>
        <dbReference type="Google" id="ProtNLM"/>
    </source>
</evidence>
<evidence type="ECO:0000256" key="2">
    <source>
        <dbReference type="SAM" id="Phobius"/>
    </source>
</evidence>
<keyword evidence="2" id="KW-0472">Membrane</keyword>
<accession>A0ABU2L7B6</accession>
<evidence type="ECO:0000256" key="1">
    <source>
        <dbReference type="SAM" id="MobiDB-lite"/>
    </source>
</evidence>
<keyword evidence="2" id="KW-0812">Transmembrane</keyword>
<proteinExistence type="predicted"/>
<reference evidence="4" key="1">
    <citation type="submission" date="2023-07" db="EMBL/GenBank/DDBJ databases">
        <title>30 novel species of actinomycetes from the DSMZ collection.</title>
        <authorList>
            <person name="Nouioui I."/>
        </authorList>
    </citation>
    <scope>NUCLEOTIDE SEQUENCE [LARGE SCALE GENOMIC DNA]</scope>
    <source>
        <strain evidence="4">DSM 44917</strain>
    </source>
</reference>
<feature type="transmembrane region" description="Helical" evidence="2">
    <location>
        <begin position="20"/>
        <end position="41"/>
    </location>
</feature>
<feature type="region of interest" description="Disordered" evidence="1">
    <location>
        <begin position="176"/>
        <end position="207"/>
    </location>
</feature>
<protein>
    <recommendedName>
        <fullName evidence="5">Extensin</fullName>
    </recommendedName>
</protein>
<evidence type="ECO:0000313" key="3">
    <source>
        <dbReference type="EMBL" id="MDT0307198.1"/>
    </source>
</evidence>
<evidence type="ECO:0000313" key="4">
    <source>
        <dbReference type="Proteomes" id="UP001183388"/>
    </source>
</evidence>
<dbReference type="EMBL" id="JAVREN010000010">
    <property type="protein sequence ID" value="MDT0307198.1"/>
    <property type="molecule type" value="Genomic_DNA"/>
</dbReference>
<keyword evidence="4" id="KW-1185">Reference proteome</keyword>